<name>A0ABV4BE94_9GAMM</name>
<keyword evidence="2" id="KW-0540">Nuclease</keyword>
<evidence type="ECO:0000259" key="1">
    <source>
        <dbReference type="Pfam" id="PF03372"/>
    </source>
</evidence>
<organism evidence="2 3">
    <name type="scientific">Thioalkalicoccus limnaeus</name>
    <dbReference type="NCBI Taxonomy" id="120681"/>
    <lineage>
        <taxon>Bacteria</taxon>
        <taxon>Pseudomonadati</taxon>
        <taxon>Pseudomonadota</taxon>
        <taxon>Gammaproteobacteria</taxon>
        <taxon>Chromatiales</taxon>
        <taxon>Chromatiaceae</taxon>
        <taxon>Thioalkalicoccus</taxon>
    </lineage>
</organism>
<keyword evidence="3" id="KW-1185">Reference proteome</keyword>
<reference evidence="2 3" key="1">
    <citation type="submission" date="2024-05" db="EMBL/GenBank/DDBJ databases">
        <title>Genome Sequence and Characterization of the New Strain Purple Sulfur Bacterium of Genus Thioalkalicoccus.</title>
        <authorList>
            <person name="Bryantseva I.A."/>
            <person name="Kyndt J.A."/>
            <person name="Imhoff J.F."/>
        </authorList>
    </citation>
    <scope>NUCLEOTIDE SEQUENCE [LARGE SCALE GENOMIC DNA]</scope>
    <source>
        <strain evidence="2 3">Um2</strain>
    </source>
</reference>
<dbReference type="PANTHER" id="PTHR42834:SF1">
    <property type="entry name" value="ENDONUCLEASE_EXONUCLEASE_PHOSPHATASE FAMILY PROTEIN (AFU_ORTHOLOGUE AFUA_3G09210)"/>
    <property type="match status" value="1"/>
</dbReference>
<dbReference type="InterPro" id="IPR047971">
    <property type="entry name" value="ExeM-like"/>
</dbReference>
<dbReference type="InterPro" id="IPR036691">
    <property type="entry name" value="Endo/exonu/phosph_ase_sf"/>
</dbReference>
<sequence>MRGTRRAMQTTAAMRVIGAAFVCVLLSVPARADCPLVRTVPLADLRAGLIAEGQAVVVEAVVTGAFAGRERLGGFFIQQGTPPVGSFVYAPSWSGPVPRRGHRIQVDGRFVRFRGRGQISQVTDIRDCGRVGLPDPVDLFVPADAKRFVDHLDVEVRFPQVLTVTGNQDLARYGTLALSAHGRLFRPWLGAVEPAEDRSAHRIWLDDGRYRMHPDPIPYLDGQGTRRTGDQVVGLTGILTHAFGAYRVHPTEAPRFIAANPRPPPPPPPDQARRLAAVNLENYFVTLGQRGASSRTELARQRRKLAAVFDGLDADLIAVSEVENRRAALLDLVTQLNAGLPSSRQYRALEHPYPGDDAIKVALLYRPDRLTWVGSAADADPVHRRPPLLGWFRAADEGPLLGIVTVHFKSKTGCPERDDLDQGQGCWNRLRTAQAERLVAWLASIRKPGDAITVAGDLNAYPGEAPIRFLETADLRHLIADHWPASQRYTYVFRGEAGQLDYLLGDHQTAAQVLRGGIWHINADEPAFLGYQGRRPAHGPWRSSDHDPLWVDLDVGGDPRVD</sequence>
<proteinExistence type="predicted"/>
<dbReference type="SUPFAM" id="SSF56219">
    <property type="entry name" value="DNase I-like"/>
    <property type="match status" value="1"/>
</dbReference>
<dbReference type="InterPro" id="IPR005135">
    <property type="entry name" value="Endo/exonuclease/phosphatase"/>
</dbReference>
<accession>A0ABV4BE94</accession>
<evidence type="ECO:0000313" key="2">
    <source>
        <dbReference type="EMBL" id="MEY6432846.1"/>
    </source>
</evidence>
<feature type="domain" description="Endonuclease/exonuclease/phosphatase" evidence="1">
    <location>
        <begin position="295"/>
        <end position="546"/>
    </location>
</feature>
<dbReference type="NCBIfam" id="NF033681">
    <property type="entry name" value="ExeM_NucH_DNase"/>
    <property type="match status" value="1"/>
</dbReference>
<keyword evidence="2" id="KW-0378">Hydrolase</keyword>
<comment type="caution">
    <text evidence="2">The sequence shown here is derived from an EMBL/GenBank/DDBJ whole genome shotgun (WGS) entry which is preliminary data.</text>
</comment>
<dbReference type="RefSeq" id="WP_369667232.1">
    <property type="nucleotide sequence ID" value="NZ_JBDKXB010000012.1"/>
</dbReference>
<dbReference type="EMBL" id="JBDKXB010000012">
    <property type="protein sequence ID" value="MEY6432846.1"/>
    <property type="molecule type" value="Genomic_DNA"/>
</dbReference>
<evidence type="ECO:0000313" key="3">
    <source>
        <dbReference type="Proteomes" id="UP001564408"/>
    </source>
</evidence>
<protein>
    <submittedName>
        <fullName evidence="2">ExeM/NucH family extracellular endonuclease</fullName>
    </submittedName>
</protein>
<dbReference type="Pfam" id="PF03372">
    <property type="entry name" value="Exo_endo_phos"/>
    <property type="match status" value="1"/>
</dbReference>
<dbReference type="CDD" id="cd04486">
    <property type="entry name" value="YhcR_OBF_like"/>
    <property type="match status" value="1"/>
</dbReference>
<keyword evidence="2" id="KW-0255">Endonuclease</keyword>
<dbReference type="Gene3D" id="3.60.10.10">
    <property type="entry name" value="Endonuclease/exonuclease/phosphatase"/>
    <property type="match status" value="1"/>
</dbReference>
<dbReference type="GO" id="GO:0004519">
    <property type="term" value="F:endonuclease activity"/>
    <property type="evidence" value="ECO:0007669"/>
    <property type="project" value="UniProtKB-KW"/>
</dbReference>
<gene>
    <name evidence="2" type="ORF">ABC977_10545</name>
</gene>
<dbReference type="PANTHER" id="PTHR42834">
    <property type="entry name" value="ENDONUCLEASE/EXONUCLEASE/PHOSPHATASE FAMILY PROTEIN (AFU_ORTHOLOGUE AFUA_3G09210)"/>
    <property type="match status" value="1"/>
</dbReference>
<dbReference type="Proteomes" id="UP001564408">
    <property type="component" value="Unassembled WGS sequence"/>
</dbReference>